<reference evidence="6 7" key="1">
    <citation type="submission" date="2021-06" db="EMBL/GenBank/DDBJ databases">
        <title>Clostridia strains as spoilage organisms.</title>
        <authorList>
            <person name="Wambui J."/>
            <person name="Stephan R."/>
            <person name="Stevens M.J.A."/>
        </authorList>
    </citation>
    <scope>NUCLEOTIDE SEQUENCE [LARGE SCALE GENOMIC DNA]</scope>
    <source>
        <strain evidence="6 7">CM013</strain>
    </source>
</reference>
<dbReference type="PANTHER" id="PTHR11070:SF2">
    <property type="entry name" value="ATP-DEPENDENT DNA HELICASE SRS2"/>
    <property type="match status" value="1"/>
</dbReference>
<feature type="domain" description="UvrD-like helicase C-terminal" evidence="5">
    <location>
        <begin position="13"/>
        <end position="194"/>
    </location>
</feature>
<dbReference type="EMBL" id="JAHLDG010000026">
    <property type="protein sequence ID" value="MBU3220963.1"/>
    <property type="molecule type" value="Genomic_DNA"/>
</dbReference>
<dbReference type="GO" id="GO:0005524">
    <property type="term" value="F:ATP binding"/>
    <property type="evidence" value="ECO:0007669"/>
    <property type="project" value="UniProtKB-KW"/>
</dbReference>
<comment type="caution">
    <text evidence="6">The sequence shown here is derived from an EMBL/GenBank/DDBJ whole genome shotgun (WGS) entry which is preliminary data.</text>
</comment>
<keyword evidence="2" id="KW-0378">Hydrolase</keyword>
<keyword evidence="1" id="KW-0547">Nucleotide-binding</keyword>
<dbReference type="Proteomes" id="UP000740830">
    <property type="component" value="Unassembled WGS sequence"/>
</dbReference>
<dbReference type="InterPro" id="IPR000212">
    <property type="entry name" value="DNA_helicase_UvrD/REP"/>
</dbReference>
<protein>
    <submittedName>
        <fullName evidence="6">ATP-binding domain-containing protein</fullName>
    </submittedName>
</protein>
<keyword evidence="4 6" id="KW-0067">ATP-binding</keyword>
<keyword evidence="3" id="KW-0347">Helicase</keyword>
<evidence type="ECO:0000256" key="4">
    <source>
        <dbReference type="ARBA" id="ARBA00022840"/>
    </source>
</evidence>
<name>A0ABS6C646_9CLOT</name>
<evidence type="ECO:0000256" key="2">
    <source>
        <dbReference type="ARBA" id="ARBA00022801"/>
    </source>
</evidence>
<evidence type="ECO:0000256" key="1">
    <source>
        <dbReference type="ARBA" id="ARBA00022741"/>
    </source>
</evidence>
<organism evidence="6 7">
    <name type="scientific">Clostridium algidicarnis</name>
    <dbReference type="NCBI Taxonomy" id="37659"/>
    <lineage>
        <taxon>Bacteria</taxon>
        <taxon>Bacillati</taxon>
        <taxon>Bacillota</taxon>
        <taxon>Clostridia</taxon>
        <taxon>Eubacteriales</taxon>
        <taxon>Clostridiaceae</taxon>
        <taxon>Clostridium</taxon>
    </lineage>
</organism>
<evidence type="ECO:0000256" key="3">
    <source>
        <dbReference type="ARBA" id="ARBA00022806"/>
    </source>
</evidence>
<evidence type="ECO:0000313" key="7">
    <source>
        <dbReference type="Proteomes" id="UP000740830"/>
    </source>
</evidence>
<proteinExistence type="predicted"/>
<keyword evidence="7" id="KW-1185">Reference proteome</keyword>
<dbReference type="InterPro" id="IPR014017">
    <property type="entry name" value="DNA_helicase_UvrD-like_C"/>
</dbReference>
<evidence type="ECO:0000259" key="5">
    <source>
        <dbReference type="Pfam" id="PF13361"/>
    </source>
</evidence>
<dbReference type="Pfam" id="PF13361">
    <property type="entry name" value="UvrD_C"/>
    <property type="match status" value="1"/>
</dbReference>
<sequence>MDDIMATKDLLVKALNKDIIPTSLERVAYMSKYLKTFTNISNKLNKLFKEAEDIRPYEIVGKIVDDFNIKTLYTGDEGRSKIERLRDFYVLPKELDDKSKSSKDSLQDIIKITALSNGELESLIINRTKKPRIPIITVHQAKGLEYDTVFVSGVQENTFPSYMAIKTQNLEEEKRTFYVAITRAKKRLYITYNTEGGCYRQGEESRFISLIPKDYIKVL</sequence>
<evidence type="ECO:0000313" key="6">
    <source>
        <dbReference type="EMBL" id="MBU3220963.1"/>
    </source>
</evidence>
<accession>A0ABS6C646</accession>
<gene>
    <name evidence="6" type="ORF">KPL27_12845</name>
</gene>
<dbReference type="PANTHER" id="PTHR11070">
    <property type="entry name" value="UVRD / RECB / PCRA DNA HELICASE FAMILY MEMBER"/>
    <property type="match status" value="1"/>
</dbReference>